<organism evidence="2 3">
    <name type="scientific">Halorhabdus tiamatea SARL4B</name>
    <dbReference type="NCBI Taxonomy" id="1033806"/>
    <lineage>
        <taxon>Archaea</taxon>
        <taxon>Methanobacteriati</taxon>
        <taxon>Methanobacteriota</taxon>
        <taxon>Stenosarchaea group</taxon>
        <taxon>Halobacteria</taxon>
        <taxon>Halobacteriales</taxon>
        <taxon>Haloarculaceae</taxon>
        <taxon>Halorhabdus</taxon>
    </lineage>
</organism>
<dbReference type="HOGENOM" id="CLU_3003058_0_0_2"/>
<dbReference type="Pfam" id="PF25208">
    <property type="entry name" value="DUF7838"/>
    <property type="match status" value="1"/>
</dbReference>
<feature type="domain" description="DUF7838" evidence="1">
    <location>
        <begin position="1"/>
        <end position="52"/>
    </location>
</feature>
<reference evidence="2 3" key="1">
    <citation type="journal article" date="2014" name="Environ. Microbiol.">
        <title>Halorhabdus tiamatea: proteogenomics and glycosidase activity measurements identify the first cultivated euryarchaeon from a deep-sea anoxic brine lake as potential polysaccharide degrader.</title>
        <authorList>
            <person name="Werner J."/>
            <person name="Ferrer M."/>
            <person name="Michel G."/>
            <person name="Mann A.J."/>
            <person name="Huang S."/>
            <person name="Juarez S."/>
            <person name="Ciordia S."/>
            <person name="Albar J.P."/>
            <person name="Alcaide M."/>
            <person name="La Cono V."/>
            <person name="Yakimov M.M."/>
            <person name="Antunes A."/>
            <person name="Taborda M."/>
            <person name="Da Costa M.S."/>
            <person name="Amann R.I."/>
            <person name="Gloeckner F.O."/>
            <person name="Golyshina O.V."/>
            <person name="Golyshin P.N."/>
            <person name="Teeling H."/>
        </authorList>
    </citation>
    <scope>NUCLEOTIDE SEQUENCE [LARGE SCALE GENOMIC DNA]</scope>
    <source>
        <strain evidence="3">SARL4B</strain>
    </source>
</reference>
<dbReference type="KEGG" id="hti:HTIA_0229"/>
<dbReference type="AlphaFoldDB" id="F7PHS3"/>
<name>F7PHS3_9EURY</name>
<dbReference type="InterPro" id="IPR057160">
    <property type="entry name" value="DUF7838"/>
</dbReference>
<dbReference type="Proteomes" id="UP000015381">
    <property type="component" value="Chromosome I"/>
</dbReference>
<evidence type="ECO:0000259" key="1">
    <source>
        <dbReference type="Pfam" id="PF25208"/>
    </source>
</evidence>
<protein>
    <recommendedName>
        <fullName evidence="1">DUF7838 domain-containing protein</fullName>
    </recommendedName>
</protein>
<keyword evidence="3" id="KW-1185">Reference proteome</keyword>
<evidence type="ECO:0000313" key="3">
    <source>
        <dbReference type="Proteomes" id="UP000015381"/>
    </source>
</evidence>
<gene>
    <name evidence="2" type="ORF">HTIA_0229</name>
</gene>
<sequence>MSDTAERYCPNCRETREFVRTARTRMNLGTKVKWRCPECGFRIVNIENAVDTGVSA</sequence>
<accession>F7PHS3</accession>
<dbReference type="EMBL" id="HF571520">
    <property type="protein sequence ID" value="CCQ32380.1"/>
    <property type="molecule type" value="Genomic_DNA"/>
</dbReference>
<proteinExistence type="predicted"/>
<evidence type="ECO:0000313" key="2">
    <source>
        <dbReference type="EMBL" id="CCQ32380.1"/>
    </source>
</evidence>